<feature type="domain" description="HTH iclR-type" evidence="1">
    <location>
        <begin position="5"/>
        <end position="66"/>
    </location>
</feature>
<dbReference type="GO" id="GO:0006355">
    <property type="term" value="P:regulation of DNA-templated transcription"/>
    <property type="evidence" value="ECO:0007669"/>
    <property type="project" value="InterPro"/>
</dbReference>
<dbReference type="Gene3D" id="1.10.10.10">
    <property type="entry name" value="Winged helix-like DNA-binding domain superfamily/Winged helix DNA-binding domain"/>
    <property type="match status" value="1"/>
</dbReference>
<dbReference type="Proteomes" id="UP000008911">
    <property type="component" value="Segment"/>
</dbReference>
<evidence type="ECO:0000313" key="2">
    <source>
        <dbReference type="EMBL" id="CCD22145.1"/>
    </source>
</evidence>
<dbReference type="InterPro" id="IPR036388">
    <property type="entry name" value="WH-like_DNA-bd_sf"/>
</dbReference>
<evidence type="ECO:0000313" key="3">
    <source>
        <dbReference type="Proteomes" id="UP000008911"/>
    </source>
</evidence>
<dbReference type="CDD" id="cd00090">
    <property type="entry name" value="HTH_ARSR"/>
    <property type="match status" value="1"/>
</dbReference>
<proteinExistence type="predicted"/>
<dbReference type="SUPFAM" id="SSF46785">
    <property type="entry name" value="Winged helix' DNA-binding domain"/>
    <property type="match status" value="1"/>
</dbReference>
<organismHost>
    <name type="scientific">Aeropyrum pernix</name>
    <dbReference type="NCBI Taxonomy" id="56636"/>
</organismHost>
<sequence length="81" mass="8947">MNWLDRLSVRELRALRFLREKPQGASLKEISDSLGIPPSSAHGLMQKLLALNLVDKNGQGKYYLTKAGEQVLEKIGAIITG</sequence>
<accession>G3CAU6</accession>
<protein>
    <recommendedName>
        <fullName evidence="1">HTH iclR-type domain-containing protein</fullName>
    </recommendedName>
</protein>
<dbReference type="KEGG" id="vg:26131601"/>
<dbReference type="InterPro" id="IPR011991">
    <property type="entry name" value="ArsR-like_HTH"/>
</dbReference>
<name>G3CAU6_APOV1</name>
<dbReference type="EMBL" id="HE580237">
    <property type="protein sequence ID" value="CCD22145.1"/>
    <property type="molecule type" value="Genomic_DNA"/>
</dbReference>
<reference evidence="2 3" key="1">
    <citation type="journal article" date="2011" name="J. Bacteriol.">
        <title>Provirus Induction in Hyperthermophilic Archaea: Characterization of Aeropyrum pernix Spindle-Shaped Virus 1 and Aeropyrum pernix Ovoid Virus 1.</title>
        <authorList>
            <person name="Mochizuki T."/>
            <person name="Sako Y."/>
            <person name="Prangishvili D."/>
        </authorList>
    </citation>
    <scope>NUCLEOTIDE SEQUENCE [LARGE SCALE GENOMIC DNA]</scope>
</reference>
<organism evidence="2 3">
    <name type="scientific">Aeropyrum pernix ovoid virus 1</name>
    <name type="common">APOV1</name>
    <dbReference type="NCBI Taxonomy" id="1032474"/>
    <lineage>
        <taxon>Viruses</taxon>
        <taxon>Viruses incertae sedis</taxon>
        <taxon>Guttaviridae</taxon>
        <taxon>Betaguttavirus</taxon>
    </lineage>
</organism>
<evidence type="ECO:0000259" key="1">
    <source>
        <dbReference type="PROSITE" id="PS51077"/>
    </source>
</evidence>
<dbReference type="InterPro" id="IPR005471">
    <property type="entry name" value="Tscrpt_reg_IclR_N"/>
</dbReference>
<dbReference type="Pfam" id="PF09339">
    <property type="entry name" value="HTH_IclR"/>
    <property type="match status" value="1"/>
</dbReference>
<dbReference type="InterPro" id="IPR036390">
    <property type="entry name" value="WH_DNA-bd_sf"/>
</dbReference>
<dbReference type="PROSITE" id="PS51077">
    <property type="entry name" value="HTH_ICLR"/>
    <property type="match status" value="1"/>
</dbReference>
<keyword evidence="3" id="KW-1185">Reference proteome</keyword>
<dbReference type="RefSeq" id="YP_009177655.1">
    <property type="nucleotide sequence ID" value="NC_028256.1"/>
</dbReference>
<dbReference type="GO" id="GO:0003677">
    <property type="term" value="F:DNA binding"/>
    <property type="evidence" value="ECO:0007669"/>
    <property type="project" value="InterPro"/>
</dbReference>
<dbReference type="GeneID" id="26131601"/>